<organism evidence="6">
    <name type="scientific">viral metagenome</name>
    <dbReference type="NCBI Taxonomy" id="1070528"/>
    <lineage>
        <taxon>unclassified sequences</taxon>
        <taxon>metagenomes</taxon>
        <taxon>organismal metagenomes</taxon>
    </lineage>
</organism>
<protein>
    <submittedName>
        <fullName evidence="6">Putative RF-1 domain containing protein</fullName>
    </submittedName>
</protein>
<comment type="subcellular location">
    <subcellularLocation>
        <location evidence="1">Mitochondrion</location>
    </subcellularLocation>
</comment>
<dbReference type="PANTHER" id="PTHR46203:SF1">
    <property type="entry name" value="MITOCHONDRIAL TRANSLATION RELEASE FACTOR IN RESCUE"/>
    <property type="match status" value="1"/>
</dbReference>
<dbReference type="AlphaFoldDB" id="A0A6M3J067"/>
<name>A0A6M3J067_9ZZZZ</name>
<evidence type="ECO:0000256" key="1">
    <source>
        <dbReference type="ARBA" id="ARBA00004173"/>
    </source>
</evidence>
<reference evidence="6" key="1">
    <citation type="submission" date="2020-03" db="EMBL/GenBank/DDBJ databases">
        <title>The deep terrestrial virosphere.</title>
        <authorList>
            <person name="Holmfeldt K."/>
            <person name="Nilsson E."/>
            <person name="Simone D."/>
            <person name="Lopez-Fernandez M."/>
            <person name="Wu X."/>
            <person name="de Brujin I."/>
            <person name="Lundin D."/>
            <person name="Andersson A."/>
            <person name="Bertilsson S."/>
            <person name="Dopson M."/>
        </authorList>
    </citation>
    <scope>NUCLEOTIDE SEQUENCE</scope>
    <source>
        <strain evidence="6">MM415B00636</strain>
    </source>
</reference>
<accession>A0A6M3J067</accession>
<dbReference type="Gene3D" id="3.30.160.20">
    <property type="match status" value="1"/>
</dbReference>
<dbReference type="Pfam" id="PF00472">
    <property type="entry name" value="RF-1"/>
    <property type="match status" value="1"/>
</dbReference>
<proteinExistence type="inferred from homology"/>
<keyword evidence="4" id="KW-0496">Mitochondrion</keyword>
<evidence type="ECO:0000313" key="6">
    <source>
        <dbReference type="EMBL" id="QJA63269.1"/>
    </source>
</evidence>
<gene>
    <name evidence="6" type="ORF">MM415B00636_0002</name>
</gene>
<keyword evidence="3" id="KW-0809">Transit peptide</keyword>
<dbReference type="PANTHER" id="PTHR46203">
    <property type="entry name" value="PROBABLE PEPTIDE CHAIN RELEASE FACTOR C12ORF65"/>
    <property type="match status" value="1"/>
</dbReference>
<dbReference type="GO" id="GO:0005739">
    <property type="term" value="C:mitochondrion"/>
    <property type="evidence" value="ECO:0007669"/>
    <property type="project" value="UniProtKB-SubCell"/>
</dbReference>
<dbReference type="InterPro" id="IPR052405">
    <property type="entry name" value="Mito_Transl_Release_Factor"/>
</dbReference>
<dbReference type="EMBL" id="MT141494">
    <property type="protein sequence ID" value="QJA63269.1"/>
    <property type="molecule type" value="Genomic_DNA"/>
</dbReference>
<comment type="similarity">
    <text evidence="2">Belongs to the prokaryotic/mitochondrial release factor family.</text>
</comment>
<evidence type="ECO:0000256" key="4">
    <source>
        <dbReference type="ARBA" id="ARBA00023128"/>
    </source>
</evidence>
<sequence length="116" mass="13331">MKRELLFSVTKKDLEIQYFSGTGAGGQHRNKHQNCVRILHSDSGALVTGQSNRNRKSNEAEAFKNLIKHPKFKIWHSRMVLQILEGKSLEQKVDEMLTPENLIIETKDESGKWKKA</sequence>
<dbReference type="InterPro" id="IPR000352">
    <property type="entry name" value="Pep_chain_release_fac_I"/>
</dbReference>
<evidence type="ECO:0000256" key="2">
    <source>
        <dbReference type="ARBA" id="ARBA00010835"/>
    </source>
</evidence>
<dbReference type="GO" id="GO:0003747">
    <property type="term" value="F:translation release factor activity"/>
    <property type="evidence" value="ECO:0007669"/>
    <property type="project" value="InterPro"/>
</dbReference>
<dbReference type="SUPFAM" id="SSF75620">
    <property type="entry name" value="Release factor"/>
    <property type="match status" value="1"/>
</dbReference>
<dbReference type="InterPro" id="IPR045853">
    <property type="entry name" value="Pep_chain_release_fac_I_sf"/>
</dbReference>
<evidence type="ECO:0000256" key="3">
    <source>
        <dbReference type="ARBA" id="ARBA00022946"/>
    </source>
</evidence>
<feature type="domain" description="Prokaryotic-type class I peptide chain release factors" evidence="5">
    <location>
        <begin position="7"/>
        <end position="68"/>
    </location>
</feature>
<evidence type="ECO:0000259" key="5">
    <source>
        <dbReference type="Pfam" id="PF00472"/>
    </source>
</evidence>